<gene>
    <name evidence="1" type="ORF">BD410DRAFT_443139</name>
</gene>
<protein>
    <recommendedName>
        <fullName evidence="3">F-box domain-containing protein</fullName>
    </recommendedName>
</protein>
<sequence length="289" mass="32870">MTELGIPILPSLRHLSYVRRPVVSTFSMPRLSHITGYGGLLPVGIGLLSQLTHVTLHLLREDATGIEEFANALHRMTNLKDLSLNLQGCTVSVHLLPMDTTAFPKPHSVHVDRLAISIADEMREYSALLFDALVHLRPSIYELCLKRKGMDPDMFLRPSKNPLLLHSHTIKIHTPARFDPLEIVERLTKVCSTVRMVHFDTPQAEGLIRLFAELLREDAWERIRSIRHLRFEGCDLFSEYTVEVLANNFLRGEAKNGPQCLEVISCKKISEDFLCGLRDEFGDNLKWTL</sequence>
<dbReference type="Proteomes" id="UP000294933">
    <property type="component" value="Unassembled WGS sequence"/>
</dbReference>
<name>A0A4Y7PXD1_9AGAM</name>
<evidence type="ECO:0000313" key="2">
    <source>
        <dbReference type="Proteomes" id="UP000294933"/>
    </source>
</evidence>
<dbReference type="EMBL" id="ML170198">
    <property type="protein sequence ID" value="TDL19259.1"/>
    <property type="molecule type" value="Genomic_DNA"/>
</dbReference>
<dbReference type="VEuPathDB" id="FungiDB:BD410DRAFT_443139"/>
<dbReference type="STRING" id="50990.A0A4Y7PXD1"/>
<proteinExistence type="predicted"/>
<dbReference type="SUPFAM" id="SSF52047">
    <property type="entry name" value="RNI-like"/>
    <property type="match status" value="1"/>
</dbReference>
<evidence type="ECO:0008006" key="3">
    <source>
        <dbReference type="Google" id="ProtNLM"/>
    </source>
</evidence>
<organism evidence="1 2">
    <name type="scientific">Rickenella mellea</name>
    <dbReference type="NCBI Taxonomy" id="50990"/>
    <lineage>
        <taxon>Eukaryota</taxon>
        <taxon>Fungi</taxon>
        <taxon>Dikarya</taxon>
        <taxon>Basidiomycota</taxon>
        <taxon>Agaricomycotina</taxon>
        <taxon>Agaricomycetes</taxon>
        <taxon>Hymenochaetales</taxon>
        <taxon>Rickenellaceae</taxon>
        <taxon>Rickenella</taxon>
    </lineage>
</organism>
<dbReference type="AlphaFoldDB" id="A0A4Y7PXD1"/>
<accession>A0A4Y7PXD1</accession>
<evidence type="ECO:0000313" key="1">
    <source>
        <dbReference type="EMBL" id="TDL19259.1"/>
    </source>
</evidence>
<reference evidence="1 2" key="1">
    <citation type="submission" date="2018-06" db="EMBL/GenBank/DDBJ databases">
        <title>A transcriptomic atlas of mushroom development highlights an independent origin of complex multicellularity.</title>
        <authorList>
            <consortium name="DOE Joint Genome Institute"/>
            <person name="Krizsan K."/>
            <person name="Almasi E."/>
            <person name="Merenyi Z."/>
            <person name="Sahu N."/>
            <person name="Viragh M."/>
            <person name="Koszo T."/>
            <person name="Mondo S."/>
            <person name="Kiss B."/>
            <person name="Balint B."/>
            <person name="Kues U."/>
            <person name="Barry K."/>
            <person name="Hegedus J.C."/>
            <person name="Henrissat B."/>
            <person name="Johnson J."/>
            <person name="Lipzen A."/>
            <person name="Ohm R."/>
            <person name="Nagy I."/>
            <person name="Pangilinan J."/>
            <person name="Yan J."/>
            <person name="Xiong Y."/>
            <person name="Grigoriev I.V."/>
            <person name="Hibbett D.S."/>
            <person name="Nagy L.G."/>
        </authorList>
    </citation>
    <scope>NUCLEOTIDE SEQUENCE [LARGE SCALE GENOMIC DNA]</scope>
    <source>
        <strain evidence="1 2">SZMC22713</strain>
    </source>
</reference>
<keyword evidence="2" id="KW-1185">Reference proteome</keyword>